<organism evidence="2 3">
    <name type="scientific">Orbilia ellipsospora</name>
    <dbReference type="NCBI Taxonomy" id="2528407"/>
    <lineage>
        <taxon>Eukaryota</taxon>
        <taxon>Fungi</taxon>
        <taxon>Dikarya</taxon>
        <taxon>Ascomycota</taxon>
        <taxon>Pezizomycotina</taxon>
        <taxon>Orbiliomycetes</taxon>
        <taxon>Orbiliales</taxon>
        <taxon>Orbiliaceae</taxon>
        <taxon>Orbilia</taxon>
    </lineage>
</organism>
<feature type="transmembrane region" description="Helical" evidence="1">
    <location>
        <begin position="79"/>
        <end position="102"/>
    </location>
</feature>
<dbReference type="EMBL" id="JAVHJO010000007">
    <property type="protein sequence ID" value="KAK6538971.1"/>
    <property type="molecule type" value="Genomic_DNA"/>
</dbReference>
<dbReference type="Proteomes" id="UP001365542">
    <property type="component" value="Unassembled WGS sequence"/>
</dbReference>
<keyword evidence="3" id="KW-1185">Reference proteome</keyword>
<dbReference type="AlphaFoldDB" id="A0AAV9XBH2"/>
<keyword evidence="1" id="KW-0472">Membrane</keyword>
<evidence type="ECO:0000313" key="3">
    <source>
        <dbReference type="Proteomes" id="UP001365542"/>
    </source>
</evidence>
<accession>A0AAV9XBH2</accession>
<keyword evidence="1" id="KW-0812">Transmembrane</keyword>
<reference evidence="2 3" key="1">
    <citation type="submission" date="2019-10" db="EMBL/GenBank/DDBJ databases">
        <authorList>
            <person name="Palmer J.M."/>
        </authorList>
    </citation>
    <scope>NUCLEOTIDE SEQUENCE [LARGE SCALE GENOMIC DNA]</scope>
    <source>
        <strain evidence="2 3">TWF694</strain>
    </source>
</reference>
<proteinExistence type="predicted"/>
<name>A0AAV9XBH2_9PEZI</name>
<comment type="caution">
    <text evidence="2">The sequence shown here is derived from an EMBL/GenBank/DDBJ whole genome shotgun (WGS) entry which is preliminary data.</text>
</comment>
<gene>
    <name evidence="2" type="ORF">TWF694_010520</name>
</gene>
<evidence type="ECO:0000313" key="2">
    <source>
        <dbReference type="EMBL" id="KAK6538971.1"/>
    </source>
</evidence>
<evidence type="ECO:0000256" key="1">
    <source>
        <dbReference type="SAM" id="Phobius"/>
    </source>
</evidence>
<protein>
    <submittedName>
        <fullName evidence="2">Uncharacterized protein</fullName>
    </submittedName>
</protein>
<sequence length="105" mass="11591">MPTMPSSRGDENQPGPFRLLEEMLVFVELQKSINRGFFTLEDGLSSPSSASAPKQNDPHSPVSLHSVLTELYLHLHHHLLSSLLFSILLFYLCKLASIACAASNI</sequence>
<keyword evidence="1" id="KW-1133">Transmembrane helix</keyword>